<dbReference type="eggNOG" id="COG1286">
    <property type="taxonomic scope" value="Bacteria"/>
</dbReference>
<dbReference type="PANTHER" id="PTHR37306:SF1">
    <property type="entry name" value="COLICIN V PRODUCTION PROTEIN"/>
    <property type="match status" value="1"/>
</dbReference>
<organism evidence="6 7">
    <name type="scientific">Herpetosiphon aurantiacus (strain ATCC 23779 / DSM 785 / 114-95)</name>
    <dbReference type="NCBI Taxonomy" id="316274"/>
    <lineage>
        <taxon>Bacteria</taxon>
        <taxon>Bacillati</taxon>
        <taxon>Chloroflexota</taxon>
        <taxon>Chloroflexia</taxon>
        <taxon>Herpetosiphonales</taxon>
        <taxon>Herpetosiphonaceae</taxon>
        <taxon>Herpetosiphon</taxon>
    </lineage>
</organism>
<dbReference type="InParanoid" id="A9B095"/>
<dbReference type="HOGENOM" id="CLU_092720_4_4_0"/>
<dbReference type="FunCoup" id="A9B095">
    <property type="interactions" value="11"/>
</dbReference>
<dbReference type="GO" id="GO:0016020">
    <property type="term" value="C:membrane"/>
    <property type="evidence" value="ECO:0007669"/>
    <property type="project" value="UniProtKB-SubCell"/>
</dbReference>
<evidence type="ECO:0000256" key="1">
    <source>
        <dbReference type="ARBA" id="ARBA00004141"/>
    </source>
</evidence>
<evidence type="ECO:0000256" key="2">
    <source>
        <dbReference type="ARBA" id="ARBA00022692"/>
    </source>
</evidence>
<dbReference type="PANTHER" id="PTHR37306">
    <property type="entry name" value="COLICIN V PRODUCTION PROTEIN"/>
    <property type="match status" value="1"/>
</dbReference>
<dbReference type="Pfam" id="PF02674">
    <property type="entry name" value="Colicin_V"/>
    <property type="match status" value="1"/>
</dbReference>
<keyword evidence="2 5" id="KW-0812">Transmembrane</keyword>
<evidence type="ECO:0000313" key="7">
    <source>
        <dbReference type="Proteomes" id="UP000000787"/>
    </source>
</evidence>
<reference evidence="6 7" key="1">
    <citation type="journal article" date="2011" name="Stand. Genomic Sci.">
        <title>Complete genome sequence of the filamentous gliding predatory bacterium Herpetosiphon aurantiacus type strain (114-95(T)).</title>
        <authorList>
            <person name="Kiss H."/>
            <person name="Nett M."/>
            <person name="Domin N."/>
            <person name="Martin K."/>
            <person name="Maresca J.A."/>
            <person name="Copeland A."/>
            <person name="Lapidus A."/>
            <person name="Lucas S."/>
            <person name="Berry K.W."/>
            <person name="Glavina Del Rio T."/>
            <person name="Dalin E."/>
            <person name="Tice H."/>
            <person name="Pitluck S."/>
            <person name="Richardson P."/>
            <person name="Bruce D."/>
            <person name="Goodwin L."/>
            <person name="Han C."/>
            <person name="Detter J.C."/>
            <person name="Schmutz J."/>
            <person name="Brettin T."/>
            <person name="Land M."/>
            <person name="Hauser L."/>
            <person name="Kyrpides N.C."/>
            <person name="Ivanova N."/>
            <person name="Goker M."/>
            <person name="Woyke T."/>
            <person name="Klenk H.P."/>
            <person name="Bryant D.A."/>
        </authorList>
    </citation>
    <scope>NUCLEOTIDE SEQUENCE [LARGE SCALE GENOMIC DNA]</scope>
    <source>
        <strain evidence="7">ATCC 23779 / DSM 785 / 114-95</strain>
    </source>
</reference>
<accession>A9B095</accession>
<proteinExistence type="predicted"/>
<dbReference type="KEGG" id="hau:Haur_2566"/>
<feature type="transmembrane region" description="Helical" evidence="5">
    <location>
        <begin position="30"/>
        <end position="48"/>
    </location>
</feature>
<evidence type="ECO:0000256" key="3">
    <source>
        <dbReference type="ARBA" id="ARBA00022989"/>
    </source>
</evidence>
<dbReference type="TCDB" id="9.B.160.1.9">
    <property type="family name" value="the colicin v production (cvpa) family"/>
</dbReference>
<evidence type="ECO:0000256" key="5">
    <source>
        <dbReference type="SAM" id="Phobius"/>
    </source>
</evidence>
<dbReference type="BioCyc" id="HAUR316274:GHYA-2594-MONOMER"/>
<comment type="subcellular location">
    <subcellularLocation>
        <location evidence="1">Membrane</location>
        <topology evidence="1">Multi-pass membrane protein</topology>
    </subcellularLocation>
</comment>
<sequence>MRLTILDWVLIGILLWYSVLGFYWGTIRQLLALAGLITAIAIAGRIYPGVTDLLISLIPATAPGFISVFAFLLSLLAVTALVSAIATWLRLKVGLLFLGRADHVIGALLGLVQGIVLIGACLAGCVGLPQIGIIDAIQQSSLAEYWGPVVLVIVNLLPETFVPMNQMLFG</sequence>
<gene>
    <name evidence="6" type="ordered locus">Haur_2566</name>
</gene>
<feature type="transmembrane region" description="Helical" evidence="5">
    <location>
        <begin position="68"/>
        <end position="91"/>
    </location>
</feature>
<keyword evidence="3 5" id="KW-1133">Transmembrane helix</keyword>
<dbReference type="GO" id="GO:0009403">
    <property type="term" value="P:toxin biosynthetic process"/>
    <property type="evidence" value="ECO:0007669"/>
    <property type="project" value="InterPro"/>
</dbReference>
<feature type="transmembrane region" description="Helical" evidence="5">
    <location>
        <begin position="103"/>
        <end position="133"/>
    </location>
</feature>
<dbReference type="AlphaFoldDB" id="A9B095"/>
<protein>
    <submittedName>
        <fullName evidence="6">Colicin V production protein</fullName>
    </submittedName>
</protein>
<feature type="transmembrane region" description="Helical" evidence="5">
    <location>
        <begin position="6"/>
        <end position="23"/>
    </location>
</feature>
<dbReference type="InterPro" id="IPR003825">
    <property type="entry name" value="Colicin-V_CvpA"/>
</dbReference>
<dbReference type="Proteomes" id="UP000000787">
    <property type="component" value="Chromosome"/>
</dbReference>
<name>A9B095_HERA2</name>
<evidence type="ECO:0000256" key="4">
    <source>
        <dbReference type="ARBA" id="ARBA00023136"/>
    </source>
</evidence>
<keyword evidence="4 5" id="KW-0472">Membrane</keyword>
<evidence type="ECO:0000313" key="6">
    <source>
        <dbReference type="EMBL" id="ABX05204.1"/>
    </source>
</evidence>
<dbReference type="EMBL" id="CP000875">
    <property type="protein sequence ID" value="ABX05204.1"/>
    <property type="molecule type" value="Genomic_DNA"/>
</dbReference>
<keyword evidence="7" id="KW-1185">Reference proteome</keyword>
<dbReference type="STRING" id="316274.Haur_2566"/>